<name>A0A8B9GNK4_ASTMX</name>
<evidence type="ECO:0000256" key="4">
    <source>
        <dbReference type="ARBA" id="ARBA00022525"/>
    </source>
</evidence>
<keyword evidence="7" id="KW-1015">Disulfide bond</keyword>
<comment type="similarity">
    <text evidence="2">Belongs to the alpha/beta interferon family.</text>
</comment>
<evidence type="ECO:0000313" key="9">
    <source>
        <dbReference type="Ensembl" id="ENSAMXP00005000525.1"/>
    </source>
</evidence>
<sequence length="179" mass="20879">MATLKTCVLLMFCWSTVSGCTWMKSSFHDLSNRSIANLKQAVTKLQKFILALLLKLYLCFQAKDHIVFILRTLKNVMRLYHGKYEKADCDQKKLQIFILDIHRQIAELERCVSQYSKGIPWDMEKKITKKMEMHFKSLISHLKHTEYSANGWKDVAGMILQHISRLDVLAINTKQDLSL</sequence>
<feature type="signal peptide" evidence="8">
    <location>
        <begin position="1"/>
        <end position="19"/>
    </location>
</feature>
<feature type="chain" id="PRO_5034769732" evidence="8">
    <location>
        <begin position="20"/>
        <end position="179"/>
    </location>
</feature>
<keyword evidence="3" id="KW-0202">Cytokine</keyword>
<evidence type="ECO:0000256" key="2">
    <source>
        <dbReference type="ARBA" id="ARBA00011033"/>
    </source>
</evidence>
<dbReference type="GO" id="GO:0006955">
    <property type="term" value="P:immune response"/>
    <property type="evidence" value="ECO:0007669"/>
    <property type="project" value="UniProtKB-ARBA"/>
</dbReference>
<dbReference type="GO" id="GO:0005126">
    <property type="term" value="F:cytokine receptor binding"/>
    <property type="evidence" value="ECO:0007669"/>
    <property type="project" value="InterPro"/>
</dbReference>
<proteinExistence type="inferred from homology"/>
<evidence type="ECO:0000256" key="6">
    <source>
        <dbReference type="ARBA" id="ARBA00023118"/>
    </source>
</evidence>
<dbReference type="Pfam" id="PF00143">
    <property type="entry name" value="Interferon"/>
    <property type="match status" value="1"/>
</dbReference>
<dbReference type="InterPro" id="IPR009079">
    <property type="entry name" value="4_helix_cytokine-like_core"/>
</dbReference>
<dbReference type="SUPFAM" id="SSF47266">
    <property type="entry name" value="4-helical cytokines"/>
    <property type="match status" value="1"/>
</dbReference>
<dbReference type="OrthoDB" id="8695376at2759"/>
<organism evidence="9 10">
    <name type="scientific">Astyanax mexicanus</name>
    <name type="common">Blind cave fish</name>
    <name type="synonym">Astyanax fasciatus mexicanus</name>
    <dbReference type="NCBI Taxonomy" id="7994"/>
    <lineage>
        <taxon>Eukaryota</taxon>
        <taxon>Metazoa</taxon>
        <taxon>Chordata</taxon>
        <taxon>Craniata</taxon>
        <taxon>Vertebrata</taxon>
        <taxon>Euteleostomi</taxon>
        <taxon>Actinopterygii</taxon>
        <taxon>Neopterygii</taxon>
        <taxon>Teleostei</taxon>
        <taxon>Ostariophysi</taxon>
        <taxon>Characiformes</taxon>
        <taxon>Characoidei</taxon>
        <taxon>Acestrorhamphidae</taxon>
        <taxon>Acestrorhamphinae</taxon>
        <taxon>Astyanax</taxon>
    </lineage>
</organism>
<keyword evidence="6" id="KW-0051">Antiviral defense</keyword>
<dbReference type="Ensembl" id="ENSAMXT00005000580.1">
    <property type="protein sequence ID" value="ENSAMXP00005000525.1"/>
    <property type="gene ID" value="ENSAMXG00005000303.1"/>
</dbReference>
<dbReference type="GO" id="GO:0005125">
    <property type="term" value="F:cytokine activity"/>
    <property type="evidence" value="ECO:0007669"/>
    <property type="project" value="UniProtKB-KW"/>
</dbReference>
<evidence type="ECO:0000256" key="3">
    <source>
        <dbReference type="ARBA" id="ARBA00022514"/>
    </source>
</evidence>
<evidence type="ECO:0000256" key="8">
    <source>
        <dbReference type="SAM" id="SignalP"/>
    </source>
</evidence>
<evidence type="ECO:0000256" key="5">
    <source>
        <dbReference type="ARBA" id="ARBA00022729"/>
    </source>
</evidence>
<reference evidence="9" key="1">
    <citation type="submission" date="2025-08" db="UniProtKB">
        <authorList>
            <consortium name="Ensembl"/>
        </authorList>
    </citation>
    <scope>IDENTIFICATION</scope>
</reference>
<comment type="subcellular location">
    <subcellularLocation>
        <location evidence="1">Secreted</location>
    </subcellularLocation>
</comment>
<dbReference type="Gene3D" id="1.20.1250.10">
    <property type="match status" value="1"/>
</dbReference>
<protein>
    <submittedName>
        <fullName evidence="9">Uncharacterized protein</fullName>
    </submittedName>
</protein>
<dbReference type="InterPro" id="IPR000471">
    <property type="entry name" value="Interferon_alpha/beta/delta"/>
</dbReference>
<evidence type="ECO:0000256" key="1">
    <source>
        <dbReference type="ARBA" id="ARBA00004613"/>
    </source>
</evidence>
<dbReference type="PANTHER" id="PTHR11691:SF73">
    <property type="entry name" value="INTERFERON BETA"/>
    <property type="match status" value="1"/>
</dbReference>
<dbReference type="GO" id="GO:0005615">
    <property type="term" value="C:extracellular space"/>
    <property type="evidence" value="ECO:0007669"/>
    <property type="project" value="UniProtKB-KW"/>
</dbReference>
<accession>A0A8B9GNK4</accession>
<dbReference type="PANTHER" id="PTHR11691">
    <property type="entry name" value="TYPE I INTERFERON"/>
    <property type="match status" value="1"/>
</dbReference>
<dbReference type="AlphaFoldDB" id="A0A8B9GNK4"/>
<dbReference type="GO" id="GO:0051607">
    <property type="term" value="P:defense response to virus"/>
    <property type="evidence" value="ECO:0007669"/>
    <property type="project" value="UniProtKB-KW"/>
</dbReference>
<keyword evidence="4" id="KW-0964">Secreted</keyword>
<evidence type="ECO:0000313" key="10">
    <source>
        <dbReference type="Proteomes" id="UP000694621"/>
    </source>
</evidence>
<keyword evidence="5 8" id="KW-0732">Signal</keyword>
<dbReference type="Proteomes" id="UP000694621">
    <property type="component" value="Unplaced"/>
</dbReference>
<dbReference type="PROSITE" id="PS51257">
    <property type="entry name" value="PROKAR_LIPOPROTEIN"/>
    <property type="match status" value="1"/>
</dbReference>
<evidence type="ECO:0000256" key="7">
    <source>
        <dbReference type="ARBA" id="ARBA00023157"/>
    </source>
</evidence>